<reference evidence="1" key="1">
    <citation type="submission" date="2020-05" db="EMBL/GenBank/DDBJ databases">
        <authorList>
            <person name="Chiriac C."/>
            <person name="Salcher M."/>
            <person name="Ghai R."/>
            <person name="Kavagutti S V."/>
        </authorList>
    </citation>
    <scope>NUCLEOTIDE SEQUENCE</scope>
</reference>
<dbReference type="EMBL" id="CAFBLP010000001">
    <property type="protein sequence ID" value="CAB4857747.1"/>
    <property type="molecule type" value="Genomic_DNA"/>
</dbReference>
<protein>
    <submittedName>
        <fullName evidence="1">Unannotated protein</fullName>
    </submittedName>
</protein>
<evidence type="ECO:0000313" key="1">
    <source>
        <dbReference type="EMBL" id="CAB4857747.1"/>
    </source>
</evidence>
<gene>
    <name evidence="1" type="ORF">UFOPK3376_00077</name>
</gene>
<proteinExistence type="predicted"/>
<accession>A0A6J7CHI4</accession>
<dbReference type="AlphaFoldDB" id="A0A6J7CHI4"/>
<organism evidence="1">
    <name type="scientific">freshwater metagenome</name>
    <dbReference type="NCBI Taxonomy" id="449393"/>
    <lineage>
        <taxon>unclassified sequences</taxon>
        <taxon>metagenomes</taxon>
        <taxon>ecological metagenomes</taxon>
    </lineage>
</organism>
<name>A0A6J7CHI4_9ZZZZ</name>
<sequence>MRQFFSWRIWAAFALLVGMAALIKVALPLGTSPDAAASATTATVHTVDFISVVYQIQPSADFSVTDDIVHGSADVIIDGHRTMRLVDGTPGSISCTGYTEIGRCAVLANLLGDAVLWFAIVPVEAGPKVLAPPIVDLLGHGLAQLQNGWVVRLANTVDRNCPQETTSLSNFVSTYGPASTTVIDVSKQRIASVQCSADVTATT</sequence>